<feature type="transmembrane region" description="Helical" evidence="1">
    <location>
        <begin position="34"/>
        <end position="52"/>
    </location>
</feature>
<sequence>MTILCRTGDWWKRGFIKAYSPCCGGKRRDILASGWKRIILLLNLVLLVGDAIRVVQDLAISMVICLVLALCYLLPFVCGIIFVGLVFVWFGNCFCAWMLWYSCYLVDIILNFVSASVCSELTLEGKLDMVAAFWFFPTLWVPVLGHHRLYIGLIVILFTRDLELLEFMAMTADRPASCGRKYAIDPRSPSRIPLALEGSVVMSEDQLTIVIRNSKSLDSDTSSLMFGSYKFAPLLITYWYSCEVNDSCDMKRNLVLHGEKEYGSSFIASNAIASVSISSILNHYSDHWGVNQHKKQSLHPSRSSSRENLDPRFTEVDDQTSYQSTHLHPGHEEAEGAREEVALTSIHVPTPLRQHSQLDHLMERFDQWETCFETLLLHRSSSIWRKLLGLMLM</sequence>
<protein>
    <submittedName>
        <fullName evidence="2">Uncharacterized protein</fullName>
    </submittedName>
</protein>
<keyword evidence="3" id="KW-1185">Reference proteome</keyword>
<reference evidence="2 3" key="2">
    <citation type="journal article" date="2017" name="Nature">
        <title>The Apostasia genome and the evolution of orchids.</title>
        <authorList>
            <person name="Zhang G.Q."/>
            <person name="Liu K.W."/>
            <person name="Li Z."/>
            <person name="Lohaus R."/>
            <person name="Hsiao Y.Y."/>
            <person name="Niu S.C."/>
            <person name="Wang J.Y."/>
            <person name="Lin Y.C."/>
            <person name="Xu Q."/>
            <person name="Chen L.J."/>
            <person name="Yoshida K."/>
            <person name="Fujiwara S."/>
            <person name="Wang Z.W."/>
            <person name="Zhang Y.Q."/>
            <person name="Mitsuda N."/>
            <person name="Wang M."/>
            <person name="Liu G.H."/>
            <person name="Pecoraro L."/>
            <person name="Huang H.X."/>
            <person name="Xiao X.J."/>
            <person name="Lin M."/>
            <person name="Wu X.Y."/>
            <person name="Wu W.L."/>
            <person name="Chen Y.Y."/>
            <person name="Chang S.B."/>
            <person name="Sakamoto S."/>
            <person name="Ohme-Takagi M."/>
            <person name="Yagi M."/>
            <person name="Zeng S.J."/>
            <person name="Shen C.Y."/>
            <person name="Yeh C.M."/>
            <person name="Luo Y.B."/>
            <person name="Tsai W.C."/>
            <person name="Van de Peer Y."/>
            <person name="Liu Z.J."/>
        </authorList>
    </citation>
    <scope>NUCLEOTIDE SEQUENCE [LARGE SCALE GENOMIC DNA]</scope>
    <source>
        <tissue evidence="2">The whole plant</tissue>
    </source>
</reference>
<dbReference type="Proteomes" id="UP000233837">
    <property type="component" value="Unassembled WGS sequence"/>
</dbReference>
<feature type="transmembrane region" description="Helical" evidence="1">
    <location>
        <begin position="94"/>
        <end position="113"/>
    </location>
</feature>
<feature type="transmembrane region" description="Helical" evidence="1">
    <location>
        <begin position="58"/>
        <end position="87"/>
    </location>
</feature>
<feature type="transmembrane region" description="Helical" evidence="1">
    <location>
        <begin position="133"/>
        <end position="158"/>
    </location>
</feature>
<keyword evidence="1" id="KW-0812">Transmembrane</keyword>
<keyword evidence="1" id="KW-0472">Membrane</keyword>
<name>A0A2I0W4B0_9ASPA</name>
<proteinExistence type="predicted"/>
<keyword evidence="1" id="KW-1133">Transmembrane helix</keyword>
<gene>
    <name evidence="2" type="ORF">MA16_Dca025071</name>
</gene>
<dbReference type="AlphaFoldDB" id="A0A2I0W4B0"/>
<evidence type="ECO:0000256" key="1">
    <source>
        <dbReference type="SAM" id="Phobius"/>
    </source>
</evidence>
<evidence type="ECO:0000313" key="2">
    <source>
        <dbReference type="EMBL" id="PKU70503.1"/>
    </source>
</evidence>
<organism evidence="2 3">
    <name type="scientific">Dendrobium catenatum</name>
    <dbReference type="NCBI Taxonomy" id="906689"/>
    <lineage>
        <taxon>Eukaryota</taxon>
        <taxon>Viridiplantae</taxon>
        <taxon>Streptophyta</taxon>
        <taxon>Embryophyta</taxon>
        <taxon>Tracheophyta</taxon>
        <taxon>Spermatophyta</taxon>
        <taxon>Magnoliopsida</taxon>
        <taxon>Liliopsida</taxon>
        <taxon>Asparagales</taxon>
        <taxon>Orchidaceae</taxon>
        <taxon>Epidendroideae</taxon>
        <taxon>Malaxideae</taxon>
        <taxon>Dendrobiinae</taxon>
        <taxon>Dendrobium</taxon>
    </lineage>
</organism>
<reference evidence="2 3" key="1">
    <citation type="journal article" date="2016" name="Sci. Rep.">
        <title>The Dendrobium catenatum Lindl. genome sequence provides insights into polysaccharide synthase, floral development and adaptive evolution.</title>
        <authorList>
            <person name="Zhang G.Q."/>
            <person name="Xu Q."/>
            <person name="Bian C."/>
            <person name="Tsai W.C."/>
            <person name="Yeh C.M."/>
            <person name="Liu K.W."/>
            <person name="Yoshida K."/>
            <person name="Zhang L.S."/>
            <person name="Chang S.B."/>
            <person name="Chen F."/>
            <person name="Shi Y."/>
            <person name="Su Y.Y."/>
            <person name="Zhang Y.Q."/>
            <person name="Chen L.J."/>
            <person name="Yin Y."/>
            <person name="Lin M."/>
            <person name="Huang H."/>
            <person name="Deng H."/>
            <person name="Wang Z.W."/>
            <person name="Zhu S.L."/>
            <person name="Zhao X."/>
            <person name="Deng C."/>
            <person name="Niu S.C."/>
            <person name="Huang J."/>
            <person name="Wang M."/>
            <person name="Liu G.H."/>
            <person name="Yang H.J."/>
            <person name="Xiao X.J."/>
            <person name="Hsiao Y.Y."/>
            <person name="Wu W.L."/>
            <person name="Chen Y.Y."/>
            <person name="Mitsuda N."/>
            <person name="Ohme-Takagi M."/>
            <person name="Luo Y.B."/>
            <person name="Van de Peer Y."/>
            <person name="Liu Z.J."/>
        </authorList>
    </citation>
    <scope>NUCLEOTIDE SEQUENCE [LARGE SCALE GENOMIC DNA]</scope>
    <source>
        <tissue evidence="2">The whole plant</tissue>
    </source>
</reference>
<accession>A0A2I0W4B0</accession>
<evidence type="ECO:0000313" key="3">
    <source>
        <dbReference type="Proteomes" id="UP000233837"/>
    </source>
</evidence>
<dbReference type="EMBL" id="KZ502934">
    <property type="protein sequence ID" value="PKU70503.1"/>
    <property type="molecule type" value="Genomic_DNA"/>
</dbReference>